<dbReference type="AlphaFoldDB" id="A0A9P5ZI70"/>
<protein>
    <submittedName>
        <fullName evidence="1">Uncharacterized protein</fullName>
    </submittedName>
</protein>
<comment type="caution">
    <text evidence="1">The sequence shown here is derived from an EMBL/GenBank/DDBJ whole genome shotgun (WGS) entry which is preliminary data.</text>
</comment>
<sequence>MPYFKLPQHYCMFRNRLSRRNKTITLVMIIITLHDHHDEQIVGYQSIWVIAQYGHRPPGPVTVHAFDETTGHAVARFHTDYDGNFLTPTPPQFFDSHTRNLFFLLQRAYRSTSRHSPHFCHVVTRIFWHFLGRSLGDGAGTENYQTFDLGVNFFFG</sequence>
<proteinExistence type="predicted"/>
<dbReference type="EMBL" id="MU154699">
    <property type="protein sequence ID" value="KAF9488742.1"/>
    <property type="molecule type" value="Genomic_DNA"/>
</dbReference>
<keyword evidence="2" id="KW-1185">Reference proteome</keyword>
<dbReference type="Proteomes" id="UP000807025">
    <property type="component" value="Unassembled WGS sequence"/>
</dbReference>
<gene>
    <name evidence="1" type="ORF">BDN71DRAFT_1435907</name>
</gene>
<organism evidence="1 2">
    <name type="scientific">Pleurotus eryngii</name>
    <name type="common">Boletus of the steppes</name>
    <dbReference type="NCBI Taxonomy" id="5323"/>
    <lineage>
        <taxon>Eukaryota</taxon>
        <taxon>Fungi</taxon>
        <taxon>Dikarya</taxon>
        <taxon>Basidiomycota</taxon>
        <taxon>Agaricomycotina</taxon>
        <taxon>Agaricomycetes</taxon>
        <taxon>Agaricomycetidae</taxon>
        <taxon>Agaricales</taxon>
        <taxon>Pleurotineae</taxon>
        <taxon>Pleurotaceae</taxon>
        <taxon>Pleurotus</taxon>
    </lineage>
</organism>
<evidence type="ECO:0000313" key="1">
    <source>
        <dbReference type="EMBL" id="KAF9488742.1"/>
    </source>
</evidence>
<name>A0A9P5ZI70_PLEER</name>
<reference evidence="1" key="1">
    <citation type="submission" date="2020-11" db="EMBL/GenBank/DDBJ databases">
        <authorList>
            <consortium name="DOE Joint Genome Institute"/>
            <person name="Ahrendt S."/>
            <person name="Riley R."/>
            <person name="Andreopoulos W."/>
            <person name="Labutti K."/>
            <person name="Pangilinan J."/>
            <person name="Ruiz-Duenas F.J."/>
            <person name="Barrasa J.M."/>
            <person name="Sanchez-Garcia M."/>
            <person name="Camarero S."/>
            <person name="Miyauchi S."/>
            <person name="Serrano A."/>
            <person name="Linde D."/>
            <person name="Babiker R."/>
            <person name="Drula E."/>
            <person name="Ayuso-Fernandez I."/>
            <person name="Pacheco R."/>
            <person name="Padilla G."/>
            <person name="Ferreira P."/>
            <person name="Barriuso J."/>
            <person name="Kellner H."/>
            <person name="Castanera R."/>
            <person name="Alfaro M."/>
            <person name="Ramirez L."/>
            <person name="Pisabarro A.G."/>
            <person name="Kuo A."/>
            <person name="Tritt A."/>
            <person name="Lipzen A."/>
            <person name="He G."/>
            <person name="Yan M."/>
            <person name="Ng V."/>
            <person name="Cullen D."/>
            <person name="Martin F."/>
            <person name="Rosso M.-N."/>
            <person name="Henrissat B."/>
            <person name="Hibbett D."/>
            <person name="Martinez A.T."/>
            <person name="Grigoriev I.V."/>
        </authorList>
    </citation>
    <scope>NUCLEOTIDE SEQUENCE</scope>
    <source>
        <strain evidence="1">ATCC 90797</strain>
    </source>
</reference>
<evidence type="ECO:0000313" key="2">
    <source>
        <dbReference type="Proteomes" id="UP000807025"/>
    </source>
</evidence>
<accession>A0A9P5ZI70</accession>